<evidence type="ECO:0000313" key="2">
    <source>
        <dbReference type="EMBL" id="CAL1591210.1"/>
    </source>
</evidence>
<evidence type="ECO:0000256" key="1">
    <source>
        <dbReference type="SAM" id="MobiDB-lite"/>
    </source>
</evidence>
<protein>
    <submittedName>
        <fullName evidence="2">Uncharacterized protein</fullName>
    </submittedName>
</protein>
<organism evidence="2 3">
    <name type="scientific">Knipowitschia caucasica</name>
    <name type="common">Caucasian dwarf goby</name>
    <name type="synonym">Pomatoschistus caucasicus</name>
    <dbReference type="NCBI Taxonomy" id="637954"/>
    <lineage>
        <taxon>Eukaryota</taxon>
        <taxon>Metazoa</taxon>
        <taxon>Chordata</taxon>
        <taxon>Craniata</taxon>
        <taxon>Vertebrata</taxon>
        <taxon>Euteleostomi</taxon>
        <taxon>Actinopterygii</taxon>
        <taxon>Neopterygii</taxon>
        <taxon>Teleostei</taxon>
        <taxon>Neoteleostei</taxon>
        <taxon>Acanthomorphata</taxon>
        <taxon>Gobiaria</taxon>
        <taxon>Gobiiformes</taxon>
        <taxon>Gobioidei</taxon>
        <taxon>Gobiidae</taxon>
        <taxon>Gobiinae</taxon>
        <taxon>Knipowitschia</taxon>
    </lineage>
</organism>
<feature type="compositionally biased region" description="Gly residues" evidence="1">
    <location>
        <begin position="21"/>
        <end position="30"/>
    </location>
</feature>
<gene>
    <name evidence="2" type="ORF">KC01_LOCUS20605</name>
</gene>
<name>A0AAV2KT22_KNICA</name>
<keyword evidence="3" id="KW-1185">Reference proteome</keyword>
<accession>A0AAV2KT22</accession>
<sequence>MPQRDMARNTFDPSIPLASHGGSGPAGGEQGHCLDGESARTLRGGGQNAGDPIEKHQLSLFFLRRYPQDEASSRSQERGCSMTFTPSTSR</sequence>
<dbReference type="AlphaFoldDB" id="A0AAV2KT22"/>
<dbReference type="Proteomes" id="UP001497482">
    <property type="component" value="Chromosome 19"/>
</dbReference>
<feature type="compositionally biased region" description="Basic and acidic residues" evidence="1">
    <location>
        <begin position="68"/>
        <end position="77"/>
    </location>
</feature>
<proteinExistence type="predicted"/>
<feature type="region of interest" description="Disordered" evidence="1">
    <location>
        <begin position="68"/>
        <end position="90"/>
    </location>
</feature>
<reference evidence="2 3" key="1">
    <citation type="submission" date="2024-04" db="EMBL/GenBank/DDBJ databases">
        <authorList>
            <person name="Waldvogel A.-M."/>
            <person name="Schoenle A."/>
        </authorList>
    </citation>
    <scope>NUCLEOTIDE SEQUENCE [LARGE SCALE GENOMIC DNA]</scope>
</reference>
<evidence type="ECO:0000313" key="3">
    <source>
        <dbReference type="Proteomes" id="UP001497482"/>
    </source>
</evidence>
<dbReference type="EMBL" id="OZ035841">
    <property type="protein sequence ID" value="CAL1591210.1"/>
    <property type="molecule type" value="Genomic_DNA"/>
</dbReference>
<feature type="region of interest" description="Disordered" evidence="1">
    <location>
        <begin position="1"/>
        <end position="53"/>
    </location>
</feature>